<keyword evidence="1" id="KW-0472">Membrane</keyword>
<evidence type="ECO:0000313" key="3">
    <source>
        <dbReference type="Proteomes" id="UP000316416"/>
    </source>
</evidence>
<feature type="transmembrane region" description="Helical" evidence="1">
    <location>
        <begin position="94"/>
        <end position="111"/>
    </location>
</feature>
<organism evidence="2 3">
    <name type="scientific">Shewanella eurypsychrophilus</name>
    <dbReference type="NCBI Taxonomy" id="2593656"/>
    <lineage>
        <taxon>Bacteria</taxon>
        <taxon>Pseudomonadati</taxon>
        <taxon>Pseudomonadota</taxon>
        <taxon>Gammaproteobacteria</taxon>
        <taxon>Alteromonadales</taxon>
        <taxon>Shewanellaceae</taxon>
        <taxon>Shewanella</taxon>
    </lineage>
</organism>
<feature type="transmembrane region" description="Helical" evidence="1">
    <location>
        <begin position="6"/>
        <end position="24"/>
    </location>
</feature>
<feature type="transmembrane region" description="Helical" evidence="1">
    <location>
        <begin position="44"/>
        <end position="61"/>
    </location>
</feature>
<keyword evidence="3" id="KW-1185">Reference proteome</keyword>
<dbReference type="Pfam" id="PF11804">
    <property type="entry name" value="DUF3325"/>
    <property type="match status" value="1"/>
</dbReference>
<reference evidence="2" key="1">
    <citation type="submission" date="2021-07" db="EMBL/GenBank/DDBJ databases">
        <title>Shewanella sp. YLB-07 whole genome sequence.</title>
        <authorList>
            <person name="Yu L."/>
        </authorList>
    </citation>
    <scope>NUCLEOTIDE SEQUENCE</scope>
    <source>
        <strain evidence="2">YLB-08</strain>
    </source>
</reference>
<accession>A0ABX6V8P3</accession>
<sequence length="112" mass="12290">MISNLMVLAILCISYIAFSCLALAMFSNFRDTFKKAPTSTQSRCLYWSGWAMLTLSYYLSIAKQGVVYGSIFFTGVLAATGLLVILTLSYRLKFLPVLMATGLVASASYLLT</sequence>
<dbReference type="Proteomes" id="UP000316416">
    <property type="component" value="Chromosome"/>
</dbReference>
<dbReference type="InterPro" id="IPR021762">
    <property type="entry name" value="DUF3325"/>
</dbReference>
<proteinExistence type="predicted"/>
<evidence type="ECO:0000256" key="1">
    <source>
        <dbReference type="SAM" id="Phobius"/>
    </source>
</evidence>
<name>A0ABX6V8P3_9GAMM</name>
<keyword evidence="1" id="KW-0812">Transmembrane</keyword>
<feature type="transmembrane region" description="Helical" evidence="1">
    <location>
        <begin position="67"/>
        <end position="87"/>
    </location>
</feature>
<keyword evidence="1" id="KW-1133">Transmembrane helix</keyword>
<gene>
    <name evidence="2" type="ORF">FM038_017600</name>
</gene>
<protein>
    <submittedName>
        <fullName evidence="2">DUF3325 domain-containing protein</fullName>
    </submittedName>
</protein>
<dbReference type="EMBL" id="CP045503">
    <property type="protein sequence ID" value="QPG59025.2"/>
    <property type="molecule type" value="Genomic_DNA"/>
</dbReference>
<evidence type="ECO:0000313" key="2">
    <source>
        <dbReference type="EMBL" id="QPG59025.2"/>
    </source>
</evidence>